<evidence type="ECO:0000256" key="1">
    <source>
        <dbReference type="SAM" id="Phobius"/>
    </source>
</evidence>
<feature type="transmembrane region" description="Helical" evidence="1">
    <location>
        <begin position="166"/>
        <end position="199"/>
    </location>
</feature>
<keyword evidence="1" id="KW-0472">Membrane</keyword>
<keyword evidence="3" id="KW-1185">Reference proteome</keyword>
<protein>
    <submittedName>
        <fullName evidence="2">Stage II sporulation protein M</fullName>
    </submittedName>
</protein>
<reference evidence="2 3" key="1">
    <citation type="submission" date="2023-08" db="EMBL/GenBank/DDBJ databases">
        <title>Nocardioides seae sp. nov., a bacterium isolated from a soil.</title>
        <authorList>
            <person name="Wang X."/>
        </authorList>
    </citation>
    <scope>NUCLEOTIDE SEQUENCE [LARGE SCALE GENOMIC DNA]</scope>
    <source>
        <strain evidence="2 3">YZH12</strain>
    </source>
</reference>
<feature type="transmembrane region" description="Helical" evidence="1">
    <location>
        <begin position="285"/>
        <end position="304"/>
    </location>
</feature>
<dbReference type="PANTHER" id="PTHR35337">
    <property type="entry name" value="SLR1478 PROTEIN"/>
    <property type="match status" value="1"/>
</dbReference>
<dbReference type="Pfam" id="PF01944">
    <property type="entry name" value="SpoIIM"/>
    <property type="match status" value="1"/>
</dbReference>
<dbReference type="PANTHER" id="PTHR35337:SF1">
    <property type="entry name" value="SLR1478 PROTEIN"/>
    <property type="match status" value="1"/>
</dbReference>
<dbReference type="InterPro" id="IPR002798">
    <property type="entry name" value="SpoIIM-like"/>
</dbReference>
<dbReference type="Proteomes" id="UP001268542">
    <property type="component" value="Unassembled WGS sequence"/>
</dbReference>
<proteinExistence type="predicted"/>
<keyword evidence="1" id="KW-1133">Transmembrane helix</keyword>
<evidence type="ECO:0000313" key="3">
    <source>
        <dbReference type="Proteomes" id="UP001268542"/>
    </source>
</evidence>
<comment type="caution">
    <text evidence="2">The sequence shown here is derived from an EMBL/GenBank/DDBJ whole genome shotgun (WGS) entry which is preliminary data.</text>
</comment>
<accession>A0ABU3PYG4</accession>
<keyword evidence="1" id="KW-0812">Transmembrane</keyword>
<dbReference type="RefSeq" id="WP_315733899.1">
    <property type="nucleotide sequence ID" value="NZ_JAVYII010000006.1"/>
</dbReference>
<feature type="transmembrane region" description="Helical" evidence="1">
    <location>
        <begin position="100"/>
        <end position="122"/>
    </location>
</feature>
<feature type="transmembrane region" description="Helical" evidence="1">
    <location>
        <begin position="255"/>
        <end position="273"/>
    </location>
</feature>
<organism evidence="2 3">
    <name type="scientific">Nocardioides imazamoxiresistens</name>
    <dbReference type="NCBI Taxonomy" id="3231893"/>
    <lineage>
        <taxon>Bacteria</taxon>
        <taxon>Bacillati</taxon>
        <taxon>Actinomycetota</taxon>
        <taxon>Actinomycetes</taxon>
        <taxon>Propionibacteriales</taxon>
        <taxon>Nocardioidaceae</taxon>
        <taxon>Nocardioides</taxon>
    </lineage>
</organism>
<gene>
    <name evidence="2" type="ORF">RDV89_14535</name>
</gene>
<dbReference type="EMBL" id="JAVYII010000006">
    <property type="protein sequence ID" value="MDT9594298.1"/>
    <property type="molecule type" value="Genomic_DNA"/>
</dbReference>
<evidence type="ECO:0000313" key="2">
    <source>
        <dbReference type="EMBL" id="MDT9594298.1"/>
    </source>
</evidence>
<name>A0ABU3PYG4_9ACTN</name>
<feature type="transmembrane region" description="Helical" evidence="1">
    <location>
        <begin position="211"/>
        <end position="235"/>
    </location>
</feature>
<sequence>MDLDAYAVTHAREWHRLDQLTRARKLSGADVDEMMELYDRVGTQLSVVRSAAPDAEVVAFLSTVLLRARNRASGTRTTTWGAVATFFTHRFPAALYRLRWWWGTTLVLCAALFAVAVLWLLANPQVEDALTDPAMVQQYVEEDFAGYYSEYAATSFGSRVWLNNSWVAALCLAFGVLGVPVVALLVNNVLAVAFACALMTRHGYAGDFWGLILPHGMLELTAVFVAGGVGLRLFWSWIEPGGLTRGQSMAREGRTAMTVALGMVVVLLVSGFLEAVVTPSPLPTAVRIGIGAVAWLAFMAYVFVLGRRAVAEGHDGDVARDLRGDTLATAA</sequence>